<dbReference type="AlphaFoldDB" id="A0AA88XAA7"/>
<evidence type="ECO:0000256" key="1">
    <source>
        <dbReference type="SAM" id="MobiDB-lite"/>
    </source>
</evidence>
<comment type="caution">
    <text evidence="4">The sequence shown here is derived from an EMBL/GenBank/DDBJ whole genome shotgun (WGS) entry which is preliminary data.</text>
</comment>
<feature type="domain" description="Retrovirus-related Pol polyprotein from transposon TNT 1-94-like beta-barrel" evidence="3">
    <location>
        <begin position="1"/>
        <end position="50"/>
    </location>
</feature>
<dbReference type="InterPro" id="IPR013103">
    <property type="entry name" value="RVT_2"/>
</dbReference>
<sequence length="266" mass="30451">MRNDIACKVIGIGSIQIRMQDSTVRTLTDARHVPELRKNLIYLGTLGSNGWSYRTAGGVIRIMKGALVVMKGLKQNRKDHGAREKWELEVRAPNYLPKIPIDKEDSSHSTEENEEPQEQQYSIARNRSSGEIRPPQKSEDCWLQMGLKEERGIPGMEDVRYKACLVAKGFNGREGIDYDEIFSHVLEHTSIRVLLVMAALYDLELEQLDVKTAFYPSCELSSLVKPSWTALFSEGIKCSRARQLRYHRQGGMELLEWEYDISFDIQ</sequence>
<organism evidence="4 5">
    <name type="scientific">Escallonia herrerae</name>
    <dbReference type="NCBI Taxonomy" id="1293975"/>
    <lineage>
        <taxon>Eukaryota</taxon>
        <taxon>Viridiplantae</taxon>
        <taxon>Streptophyta</taxon>
        <taxon>Embryophyta</taxon>
        <taxon>Tracheophyta</taxon>
        <taxon>Spermatophyta</taxon>
        <taxon>Magnoliopsida</taxon>
        <taxon>eudicotyledons</taxon>
        <taxon>Gunneridae</taxon>
        <taxon>Pentapetalae</taxon>
        <taxon>asterids</taxon>
        <taxon>campanulids</taxon>
        <taxon>Escalloniales</taxon>
        <taxon>Escalloniaceae</taxon>
        <taxon>Escallonia</taxon>
    </lineage>
</organism>
<gene>
    <name evidence="4" type="ORF">RJ639_001558</name>
</gene>
<name>A0AA88XAA7_9ASTE</name>
<dbReference type="InterPro" id="IPR054722">
    <property type="entry name" value="PolX-like_BBD"/>
</dbReference>
<feature type="compositionally biased region" description="Basic and acidic residues" evidence="1">
    <location>
        <begin position="100"/>
        <end position="111"/>
    </location>
</feature>
<dbReference type="EMBL" id="JAVXUP010000018">
    <property type="protein sequence ID" value="KAK3042564.1"/>
    <property type="molecule type" value="Genomic_DNA"/>
</dbReference>
<evidence type="ECO:0000313" key="4">
    <source>
        <dbReference type="EMBL" id="KAK3042564.1"/>
    </source>
</evidence>
<dbReference type="Proteomes" id="UP001188597">
    <property type="component" value="Unassembled WGS sequence"/>
</dbReference>
<keyword evidence="5" id="KW-1185">Reference proteome</keyword>
<accession>A0AA88XAA7</accession>
<evidence type="ECO:0000259" key="3">
    <source>
        <dbReference type="Pfam" id="PF22936"/>
    </source>
</evidence>
<feature type="compositionally biased region" description="Polar residues" evidence="1">
    <location>
        <begin position="118"/>
        <end position="127"/>
    </location>
</feature>
<dbReference type="Pfam" id="PF22936">
    <property type="entry name" value="Pol_BBD"/>
    <property type="match status" value="1"/>
</dbReference>
<feature type="domain" description="Reverse transcriptase Ty1/copia-type" evidence="2">
    <location>
        <begin position="156"/>
        <end position="215"/>
    </location>
</feature>
<proteinExistence type="predicted"/>
<evidence type="ECO:0008006" key="6">
    <source>
        <dbReference type="Google" id="ProtNLM"/>
    </source>
</evidence>
<feature type="region of interest" description="Disordered" evidence="1">
    <location>
        <begin position="98"/>
        <end position="137"/>
    </location>
</feature>
<evidence type="ECO:0000313" key="5">
    <source>
        <dbReference type="Proteomes" id="UP001188597"/>
    </source>
</evidence>
<protein>
    <recommendedName>
        <fullName evidence="6">Reverse transcriptase Ty1/copia-type domain-containing protein</fullName>
    </recommendedName>
</protein>
<feature type="compositionally biased region" description="Basic and acidic residues" evidence="1">
    <location>
        <begin position="128"/>
        <end position="137"/>
    </location>
</feature>
<reference evidence="4" key="1">
    <citation type="submission" date="2022-12" db="EMBL/GenBank/DDBJ databases">
        <title>Draft genome assemblies for two species of Escallonia (Escalloniales).</title>
        <authorList>
            <person name="Chanderbali A."/>
            <person name="Dervinis C."/>
            <person name="Anghel I."/>
            <person name="Soltis D."/>
            <person name="Soltis P."/>
            <person name="Zapata F."/>
        </authorList>
    </citation>
    <scope>NUCLEOTIDE SEQUENCE</scope>
    <source>
        <strain evidence="4">UCBG64.0493</strain>
        <tissue evidence="4">Leaf</tissue>
    </source>
</reference>
<dbReference type="Pfam" id="PF07727">
    <property type="entry name" value="RVT_2"/>
    <property type="match status" value="1"/>
</dbReference>
<evidence type="ECO:0000259" key="2">
    <source>
        <dbReference type="Pfam" id="PF07727"/>
    </source>
</evidence>